<dbReference type="InterPro" id="IPR027417">
    <property type="entry name" value="P-loop_NTPase"/>
</dbReference>
<comment type="function">
    <text evidence="3">Catalyzes the phosphorylation of the 3'-hydroxyl group of dephosphocoenzyme A to form coenzyme A.</text>
</comment>
<keyword evidence="3" id="KW-0808">Transferase</keyword>
<evidence type="ECO:0000313" key="5">
    <source>
        <dbReference type="EMBL" id="TCT17102.1"/>
    </source>
</evidence>
<evidence type="ECO:0000256" key="1">
    <source>
        <dbReference type="ARBA" id="ARBA00022741"/>
    </source>
</evidence>
<dbReference type="Proteomes" id="UP000294902">
    <property type="component" value="Unassembled WGS sequence"/>
</dbReference>
<evidence type="ECO:0000313" key="6">
    <source>
        <dbReference type="Proteomes" id="UP000294902"/>
    </source>
</evidence>
<dbReference type="NCBIfam" id="TIGR00152">
    <property type="entry name" value="dephospho-CoA kinase"/>
    <property type="match status" value="1"/>
</dbReference>
<organism evidence="5 6">
    <name type="scientific">Natranaerovirga pectinivora</name>
    <dbReference type="NCBI Taxonomy" id="682400"/>
    <lineage>
        <taxon>Bacteria</taxon>
        <taxon>Bacillati</taxon>
        <taxon>Bacillota</taxon>
        <taxon>Clostridia</taxon>
        <taxon>Lachnospirales</taxon>
        <taxon>Natranaerovirgaceae</taxon>
        <taxon>Natranaerovirga</taxon>
    </lineage>
</organism>
<feature type="binding site" evidence="3">
    <location>
        <begin position="11"/>
        <end position="16"/>
    </location>
    <ligand>
        <name>ATP</name>
        <dbReference type="ChEBI" id="CHEBI:30616"/>
    </ligand>
</feature>
<comment type="pathway">
    <text evidence="3">Cofactor biosynthesis; coenzyme A biosynthesis; CoA from (R)-pantothenate: step 5/5.</text>
</comment>
<dbReference type="CDD" id="cd02022">
    <property type="entry name" value="DPCK"/>
    <property type="match status" value="1"/>
</dbReference>
<keyword evidence="3 5" id="KW-0418">Kinase</keyword>
<dbReference type="GO" id="GO:0005737">
    <property type="term" value="C:cytoplasm"/>
    <property type="evidence" value="ECO:0007669"/>
    <property type="project" value="UniProtKB-SubCell"/>
</dbReference>
<dbReference type="PANTHER" id="PTHR10695:SF46">
    <property type="entry name" value="BIFUNCTIONAL COENZYME A SYNTHASE-RELATED"/>
    <property type="match status" value="1"/>
</dbReference>
<dbReference type="GO" id="GO:0005524">
    <property type="term" value="F:ATP binding"/>
    <property type="evidence" value="ECO:0007669"/>
    <property type="project" value="UniProtKB-UniRule"/>
</dbReference>
<dbReference type="InterPro" id="IPR001977">
    <property type="entry name" value="Depp_CoAkinase"/>
</dbReference>
<dbReference type="HAMAP" id="MF_00376">
    <property type="entry name" value="Dephospho_CoA_kinase"/>
    <property type="match status" value="1"/>
</dbReference>
<dbReference type="PROSITE" id="PS51219">
    <property type="entry name" value="DPCK"/>
    <property type="match status" value="1"/>
</dbReference>
<evidence type="ECO:0000256" key="4">
    <source>
        <dbReference type="NCBIfam" id="TIGR00152"/>
    </source>
</evidence>
<dbReference type="AlphaFoldDB" id="A0A4R3MQE1"/>
<comment type="catalytic activity">
    <reaction evidence="3">
        <text>3'-dephospho-CoA + ATP = ADP + CoA + H(+)</text>
        <dbReference type="Rhea" id="RHEA:18245"/>
        <dbReference type="ChEBI" id="CHEBI:15378"/>
        <dbReference type="ChEBI" id="CHEBI:30616"/>
        <dbReference type="ChEBI" id="CHEBI:57287"/>
        <dbReference type="ChEBI" id="CHEBI:57328"/>
        <dbReference type="ChEBI" id="CHEBI:456216"/>
        <dbReference type="EC" id="2.7.1.24"/>
    </reaction>
</comment>
<dbReference type="GO" id="GO:0004140">
    <property type="term" value="F:dephospho-CoA kinase activity"/>
    <property type="evidence" value="ECO:0007669"/>
    <property type="project" value="UniProtKB-UniRule"/>
</dbReference>
<dbReference type="OrthoDB" id="9812943at2"/>
<comment type="subcellular location">
    <subcellularLocation>
        <location evidence="3">Cytoplasm</location>
    </subcellularLocation>
</comment>
<protein>
    <recommendedName>
        <fullName evidence="3 4">Dephospho-CoA kinase</fullName>
        <ecNumber evidence="3 4">2.7.1.24</ecNumber>
    </recommendedName>
    <alternativeName>
        <fullName evidence="3">Dephosphocoenzyme A kinase</fullName>
    </alternativeName>
</protein>
<dbReference type="GO" id="GO:0015937">
    <property type="term" value="P:coenzyme A biosynthetic process"/>
    <property type="evidence" value="ECO:0007669"/>
    <property type="project" value="UniProtKB-UniRule"/>
</dbReference>
<comment type="caution">
    <text evidence="5">The sequence shown here is derived from an EMBL/GenBank/DDBJ whole genome shotgun (WGS) entry which is preliminary data.</text>
</comment>
<dbReference type="PANTHER" id="PTHR10695">
    <property type="entry name" value="DEPHOSPHO-COA KINASE-RELATED"/>
    <property type="match status" value="1"/>
</dbReference>
<keyword evidence="1 3" id="KW-0547">Nucleotide-binding</keyword>
<keyword evidence="6" id="KW-1185">Reference proteome</keyword>
<dbReference type="EC" id="2.7.1.24" evidence="3 4"/>
<sequence length="200" mass="23017">MKRIGLIGGVGTGKSIVADILEKYFNSFVIKADTVGHEIIKKGTPSYQLIVDYFGKEILNSEEEIDRSKLGPIVMNEKTKLNKLNSFTHPFIYDYIKNQVLKTMSEGSYQYIVIEVPLMIEAGFDDLVDENWYIHTDLEIRKQRLKDSRNYSDEKINSILSNQLSDEKYRENANYEIDNNGEIDETVQQIKDILSGGKYD</sequence>
<keyword evidence="3" id="KW-0173">Coenzyme A biosynthesis</keyword>
<dbReference type="SUPFAM" id="SSF52540">
    <property type="entry name" value="P-loop containing nucleoside triphosphate hydrolases"/>
    <property type="match status" value="1"/>
</dbReference>
<comment type="similarity">
    <text evidence="3">Belongs to the CoaE family.</text>
</comment>
<dbReference type="RefSeq" id="WP_132249719.1">
    <property type="nucleotide sequence ID" value="NZ_SMAL01000001.1"/>
</dbReference>
<reference evidence="5 6" key="1">
    <citation type="submission" date="2019-03" db="EMBL/GenBank/DDBJ databases">
        <title>Genomic Encyclopedia of Type Strains, Phase IV (KMG-IV): sequencing the most valuable type-strain genomes for metagenomic binning, comparative biology and taxonomic classification.</title>
        <authorList>
            <person name="Goeker M."/>
        </authorList>
    </citation>
    <scope>NUCLEOTIDE SEQUENCE [LARGE SCALE GENOMIC DNA]</scope>
    <source>
        <strain evidence="5 6">DSM 24629</strain>
    </source>
</reference>
<keyword evidence="2 3" id="KW-0067">ATP-binding</keyword>
<dbReference type="Pfam" id="PF01121">
    <property type="entry name" value="CoaE"/>
    <property type="match status" value="1"/>
</dbReference>
<evidence type="ECO:0000256" key="3">
    <source>
        <dbReference type="HAMAP-Rule" id="MF_00376"/>
    </source>
</evidence>
<proteinExistence type="inferred from homology"/>
<dbReference type="UniPathway" id="UPA00241">
    <property type="reaction ID" value="UER00356"/>
</dbReference>
<accession>A0A4R3MQE1</accession>
<name>A0A4R3MQE1_9FIRM</name>
<keyword evidence="3" id="KW-0963">Cytoplasm</keyword>
<gene>
    <name evidence="3" type="primary">coaE</name>
    <name evidence="5" type="ORF">EDC18_101399</name>
</gene>
<evidence type="ECO:0000256" key="2">
    <source>
        <dbReference type="ARBA" id="ARBA00022840"/>
    </source>
</evidence>
<dbReference type="Gene3D" id="3.40.50.300">
    <property type="entry name" value="P-loop containing nucleotide triphosphate hydrolases"/>
    <property type="match status" value="1"/>
</dbReference>
<dbReference type="EMBL" id="SMAL01000001">
    <property type="protein sequence ID" value="TCT17102.1"/>
    <property type="molecule type" value="Genomic_DNA"/>
</dbReference>